<protein>
    <submittedName>
        <fullName evidence="1">Uncharacterized protein</fullName>
    </submittedName>
</protein>
<sequence>MTTVLGLSAFIKIIKFTQWLHFQVHLR</sequence>
<dbReference type="AlphaFoldDB" id="A0A0A8Y1P8"/>
<name>A0A0A8Y1P8_ARUDO</name>
<reference evidence="1" key="1">
    <citation type="submission" date="2014-09" db="EMBL/GenBank/DDBJ databases">
        <authorList>
            <person name="Magalhaes I.L.F."/>
            <person name="Oliveira U."/>
            <person name="Santos F.R."/>
            <person name="Vidigal T.H.D.A."/>
            <person name="Brescovit A.D."/>
            <person name="Santos A.J."/>
        </authorList>
    </citation>
    <scope>NUCLEOTIDE SEQUENCE</scope>
    <source>
        <tissue evidence="1">Shoot tissue taken approximately 20 cm above the soil surface</tissue>
    </source>
</reference>
<accession>A0A0A8Y1P8</accession>
<organism evidence="1">
    <name type="scientific">Arundo donax</name>
    <name type="common">Giant reed</name>
    <name type="synonym">Donax arundinaceus</name>
    <dbReference type="NCBI Taxonomy" id="35708"/>
    <lineage>
        <taxon>Eukaryota</taxon>
        <taxon>Viridiplantae</taxon>
        <taxon>Streptophyta</taxon>
        <taxon>Embryophyta</taxon>
        <taxon>Tracheophyta</taxon>
        <taxon>Spermatophyta</taxon>
        <taxon>Magnoliopsida</taxon>
        <taxon>Liliopsida</taxon>
        <taxon>Poales</taxon>
        <taxon>Poaceae</taxon>
        <taxon>PACMAD clade</taxon>
        <taxon>Arundinoideae</taxon>
        <taxon>Arundineae</taxon>
        <taxon>Arundo</taxon>
    </lineage>
</organism>
<reference evidence="1" key="2">
    <citation type="journal article" date="2015" name="Data Brief">
        <title>Shoot transcriptome of the giant reed, Arundo donax.</title>
        <authorList>
            <person name="Barrero R.A."/>
            <person name="Guerrero F.D."/>
            <person name="Moolhuijzen P."/>
            <person name="Goolsby J.A."/>
            <person name="Tidwell J."/>
            <person name="Bellgard S.E."/>
            <person name="Bellgard M.I."/>
        </authorList>
    </citation>
    <scope>NUCLEOTIDE SEQUENCE</scope>
    <source>
        <tissue evidence="1">Shoot tissue taken approximately 20 cm above the soil surface</tissue>
    </source>
</reference>
<evidence type="ECO:0000313" key="1">
    <source>
        <dbReference type="EMBL" id="JAD19040.1"/>
    </source>
</evidence>
<proteinExistence type="predicted"/>
<dbReference type="EMBL" id="GBRH01278855">
    <property type="protein sequence ID" value="JAD19040.1"/>
    <property type="molecule type" value="Transcribed_RNA"/>
</dbReference>